<evidence type="ECO:0000256" key="7">
    <source>
        <dbReference type="ARBA" id="ARBA00023002"/>
    </source>
</evidence>
<evidence type="ECO:0000313" key="19">
    <source>
        <dbReference type="EMBL" id="AFZ66759.1"/>
    </source>
</evidence>
<evidence type="ECO:0000313" key="20">
    <source>
        <dbReference type="Proteomes" id="UP000010467"/>
    </source>
</evidence>
<dbReference type="PANTHER" id="PTHR23309:SF49">
    <property type="entry name" value="PEROXISOMAL BIFUNCTIONAL ENZYME"/>
    <property type="match status" value="1"/>
</dbReference>
<comment type="pathway">
    <text evidence="2">Lipid metabolism; fatty acid beta-oxidation.</text>
</comment>
<evidence type="ECO:0000256" key="1">
    <source>
        <dbReference type="ARBA" id="ARBA00004275"/>
    </source>
</evidence>
<dbReference type="Gene3D" id="1.10.1040.50">
    <property type="match status" value="1"/>
</dbReference>
<dbReference type="GO" id="GO:0003857">
    <property type="term" value="F:(3S)-3-hydroxyacyl-CoA dehydrogenase (NAD+) activity"/>
    <property type="evidence" value="ECO:0007669"/>
    <property type="project" value="UniProtKB-EC"/>
</dbReference>
<dbReference type="PATRIC" id="fig|937777.3.peg.1206"/>
<dbReference type="eggNOG" id="COG1024">
    <property type="taxonomic scope" value="Bacteria"/>
</dbReference>
<keyword evidence="6" id="KW-0442">Lipid degradation</keyword>
<name>K9ZZY5_DEIPD</name>
<dbReference type="AlphaFoldDB" id="K9ZZY5"/>
<dbReference type="Pfam" id="PF00725">
    <property type="entry name" value="3HCDH"/>
    <property type="match status" value="2"/>
</dbReference>
<keyword evidence="9" id="KW-0443">Lipid metabolism</keyword>
<dbReference type="InterPro" id="IPR006108">
    <property type="entry name" value="3HC_DH_C"/>
</dbReference>
<gene>
    <name evidence="19" type="ordered locus">Deipe_1204</name>
</gene>
<dbReference type="FunFam" id="3.40.50.720:FF:000009">
    <property type="entry name" value="Fatty oxidation complex, alpha subunit"/>
    <property type="match status" value="1"/>
</dbReference>
<dbReference type="RefSeq" id="WP_015235067.1">
    <property type="nucleotide sequence ID" value="NC_019793.1"/>
</dbReference>
<evidence type="ECO:0000256" key="2">
    <source>
        <dbReference type="ARBA" id="ARBA00005005"/>
    </source>
</evidence>
<dbReference type="STRING" id="937777.Deipe_1204"/>
<evidence type="ECO:0000256" key="12">
    <source>
        <dbReference type="ARBA" id="ARBA00023239"/>
    </source>
</evidence>
<keyword evidence="11" id="KW-0413">Isomerase</keyword>
<comment type="catalytic activity">
    <reaction evidence="14">
        <text>a (3S)-3-hydroxyacyl-CoA + NAD(+) = a 3-oxoacyl-CoA + NADH + H(+)</text>
        <dbReference type="Rhea" id="RHEA:22432"/>
        <dbReference type="ChEBI" id="CHEBI:15378"/>
        <dbReference type="ChEBI" id="CHEBI:57318"/>
        <dbReference type="ChEBI" id="CHEBI:57540"/>
        <dbReference type="ChEBI" id="CHEBI:57945"/>
        <dbReference type="ChEBI" id="CHEBI:90726"/>
        <dbReference type="EC" id="1.1.1.35"/>
    </reaction>
</comment>
<evidence type="ECO:0000259" key="17">
    <source>
        <dbReference type="Pfam" id="PF00725"/>
    </source>
</evidence>
<dbReference type="InterPro" id="IPR029045">
    <property type="entry name" value="ClpP/crotonase-like_dom_sf"/>
</dbReference>
<dbReference type="GO" id="GO:0070403">
    <property type="term" value="F:NAD+ binding"/>
    <property type="evidence" value="ECO:0007669"/>
    <property type="project" value="InterPro"/>
</dbReference>
<dbReference type="GO" id="GO:0016853">
    <property type="term" value="F:isomerase activity"/>
    <property type="evidence" value="ECO:0007669"/>
    <property type="project" value="UniProtKB-KW"/>
</dbReference>
<evidence type="ECO:0000256" key="13">
    <source>
        <dbReference type="ARBA" id="ARBA00023268"/>
    </source>
</evidence>
<evidence type="ECO:0000256" key="9">
    <source>
        <dbReference type="ARBA" id="ARBA00023098"/>
    </source>
</evidence>
<protein>
    <submittedName>
        <fullName evidence="19">3-hydroxyacyl-CoA dehydrogenase</fullName>
    </submittedName>
</protein>
<evidence type="ECO:0000256" key="6">
    <source>
        <dbReference type="ARBA" id="ARBA00022963"/>
    </source>
</evidence>
<comment type="similarity">
    <text evidence="3">In the N-terminal section; belongs to the enoyl-CoA hydratase/isomerase family.</text>
</comment>
<evidence type="ECO:0000256" key="11">
    <source>
        <dbReference type="ARBA" id="ARBA00023235"/>
    </source>
</evidence>
<dbReference type="InterPro" id="IPR018376">
    <property type="entry name" value="Enoyl-CoA_hyd/isom_CS"/>
</dbReference>
<dbReference type="eggNOG" id="COG1250">
    <property type="taxonomic scope" value="Bacteria"/>
</dbReference>
<dbReference type="GO" id="GO:0006635">
    <property type="term" value="P:fatty acid beta-oxidation"/>
    <property type="evidence" value="ECO:0007669"/>
    <property type="project" value="UniProtKB-UniPathway"/>
</dbReference>
<dbReference type="CDD" id="cd06558">
    <property type="entry name" value="crotonase-like"/>
    <property type="match status" value="1"/>
</dbReference>
<dbReference type="SUPFAM" id="SSF48179">
    <property type="entry name" value="6-phosphogluconate dehydrogenase C-terminal domain-like"/>
    <property type="match status" value="2"/>
</dbReference>
<dbReference type="SUPFAM" id="SSF52096">
    <property type="entry name" value="ClpP/crotonase"/>
    <property type="match status" value="1"/>
</dbReference>
<dbReference type="Gene3D" id="3.90.226.10">
    <property type="entry name" value="2-enoyl-CoA Hydratase, Chain A, domain 1"/>
    <property type="match status" value="1"/>
</dbReference>
<evidence type="ECO:0000256" key="15">
    <source>
        <dbReference type="RuleBase" id="RU003707"/>
    </source>
</evidence>
<keyword evidence="10" id="KW-0576">Peroxisome</keyword>
<dbReference type="Proteomes" id="UP000010467">
    <property type="component" value="Chromosome"/>
</dbReference>
<evidence type="ECO:0000256" key="8">
    <source>
        <dbReference type="ARBA" id="ARBA00023027"/>
    </source>
</evidence>
<evidence type="ECO:0000259" key="18">
    <source>
        <dbReference type="Pfam" id="PF02737"/>
    </source>
</evidence>
<dbReference type="GO" id="GO:0004300">
    <property type="term" value="F:enoyl-CoA hydratase activity"/>
    <property type="evidence" value="ECO:0007669"/>
    <property type="project" value="UniProtKB-ARBA"/>
</dbReference>
<evidence type="ECO:0000256" key="16">
    <source>
        <dbReference type="SAM" id="Coils"/>
    </source>
</evidence>
<keyword evidence="7" id="KW-0560">Oxidoreductase</keyword>
<dbReference type="HOGENOM" id="CLU_009834_16_3_0"/>
<proteinExistence type="inferred from homology"/>
<dbReference type="Pfam" id="PF02737">
    <property type="entry name" value="3HCDH_N"/>
    <property type="match status" value="1"/>
</dbReference>
<keyword evidence="20" id="KW-1185">Reference proteome</keyword>
<sequence length="703" mass="76348">MSEMVLYEKHGPVAVLTINNPPVNVFSPGVPEGIKAGLERGNADPEVKAFVLIGGGRSFIAGADVKTFNLPREQQPDMRGTIAKLEANPKPVVAAMHGNALGGGLEVAMGCHYRVASRALKVGQPEVKLGVIPGAGGTQRLPRVIPLQEALTMIVTGNPISAEKAHEFGLIDELIEGDLLEGAVQFAQRAGESGELPKIRDRDVKLDIPAHMFFNVATERVRKEARGLIAPLLCLEAVKGAVELPFDEGLQREGELFLQAQRSDQSRGLRHIFFAEREAAKINGVDRSVKPREIRSAGVLGAGTMGGGIAMNFANAGIPVTIYEANAENLERGLATIRRNYENTAKKGRLTLEQVEERMALIRGTLSFEDLADADYVIEAVFEDMNVKREVFGRLDAVCKPGAILASNTSTLDVNEIARATSRPEQVLGMHFFSPANVMKLLEIVRPDKVDDQTLVTSVQLAKTLGKVGVVVGVCDGFVGNRMINQYGREAQQMVEEGASPRQVDDAMHALGLPMGPFEMSDMAGLDIGYAIRQRQAQEAGREKSDTFMDRIVEAGRKGQKTGAGVYSYANGRTPEVDPVAEQIIQDSRAEKGVEPRELTQEEITKRLVYQLVNEGAKILEEGIAQRASDIDVIYVYGYGFPASRGGPMHYAETVGLENVLADIKEFHEQHGDTWKPAPLLERLVREGKTFRDALSAQPSAVS</sequence>
<comment type="subcellular location">
    <subcellularLocation>
        <location evidence="1">Peroxisome</location>
    </subcellularLocation>
</comment>
<keyword evidence="8" id="KW-0520">NAD</keyword>
<evidence type="ECO:0000256" key="3">
    <source>
        <dbReference type="ARBA" id="ARBA00008750"/>
    </source>
</evidence>
<comment type="similarity">
    <text evidence="15">Belongs to the enoyl-CoA hydratase/isomerase family.</text>
</comment>
<feature type="domain" description="3-hydroxyacyl-CoA dehydrogenase C-terminal" evidence="17">
    <location>
        <begin position="477"/>
        <end position="569"/>
    </location>
</feature>
<feature type="domain" description="3-hydroxyacyl-CoA dehydrogenase NAD binding" evidence="18">
    <location>
        <begin position="297"/>
        <end position="473"/>
    </location>
</feature>
<dbReference type="InterPro" id="IPR036291">
    <property type="entry name" value="NAD(P)-bd_dom_sf"/>
</dbReference>
<dbReference type="FunFam" id="1.10.1040.50:FF:000006">
    <property type="entry name" value="Peroxisomal bifunctional enzyme"/>
    <property type="match status" value="1"/>
</dbReference>
<evidence type="ECO:0000256" key="10">
    <source>
        <dbReference type="ARBA" id="ARBA00023140"/>
    </source>
</evidence>
<dbReference type="UniPathway" id="UPA00659"/>
<evidence type="ECO:0000256" key="4">
    <source>
        <dbReference type="ARBA" id="ARBA00011245"/>
    </source>
</evidence>
<reference evidence="20" key="1">
    <citation type="submission" date="2012-03" db="EMBL/GenBank/DDBJ databases">
        <title>Complete sequence of chromosome of Deinococcus peraridilitoris DSM 19664.</title>
        <authorList>
            <person name="Lucas S."/>
            <person name="Copeland A."/>
            <person name="Lapidus A."/>
            <person name="Glavina del Rio T."/>
            <person name="Dalin E."/>
            <person name="Tice H."/>
            <person name="Bruce D."/>
            <person name="Goodwin L."/>
            <person name="Pitluck S."/>
            <person name="Peters L."/>
            <person name="Mikhailova N."/>
            <person name="Lu M."/>
            <person name="Kyrpides N."/>
            <person name="Mavromatis K."/>
            <person name="Ivanova N."/>
            <person name="Brettin T."/>
            <person name="Detter J.C."/>
            <person name="Han C."/>
            <person name="Larimer F."/>
            <person name="Land M."/>
            <person name="Hauser L."/>
            <person name="Markowitz V."/>
            <person name="Cheng J.-F."/>
            <person name="Hugenholtz P."/>
            <person name="Woyke T."/>
            <person name="Wu D."/>
            <person name="Pukall R."/>
            <person name="Steenblock K."/>
            <person name="Brambilla E."/>
            <person name="Klenk H.-P."/>
            <person name="Eisen J.A."/>
        </authorList>
    </citation>
    <scope>NUCLEOTIDE SEQUENCE [LARGE SCALE GENOMIC DNA]</scope>
    <source>
        <strain evidence="20">DSM 19664 / LMG 22246 / CIP 109416 / KR-200</strain>
    </source>
</reference>
<dbReference type="PROSITE" id="PS00166">
    <property type="entry name" value="ENOYL_COA_HYDRATASE"/>
    <property type="match status" value="1"/>
</dbReference>
<dbReference type="InterPro" id="IPR001753">
    <property type="entry name" value="Enoyl-CoA_hydra/iso"/>
</dbReference>
<organism evidence="19 20">
    <name type="scientific">Deinococcus peraridilitoris (strain DSM 19664 / LMG 22246 / CIP 109416 / KR-200)</name>
    <dbReference type="NCBI Taxonomy" id="937777"/>
    <lineage>
        <taxon>Bacteria</taxon>
        <taxon>Thermotogati</taxon>
        <taxon>Deinococcota</taxon>
        <taxon>Deinococci</taxon>
        <taxon>Deinococcales</taxon>
        <taxon>Deinococcaceae</taxon>
        <taxon>Deinococcus</taxon>
    </lineage>
</organism>
<dbReference type="Pfam" id="PF00378">
    <property type="entry name" value="ECH_1"/>
    <property type="match status" value="1"/>
</dbReference>
<evidence type="ECO:0000256" key="14">
    <source>
        <dbReference type="ARBA" id="ARBA00049556"/>
    </source>
</evidence>
<keyword evidence="13" id="KW-0511">Multifunctional enzyme</keyword>
<dbReference type="InterPro" id="IPR008927">
    <property type="entry name" value="6-PGluconate_DH-like_C_sf"/>
</dbReference>
<keyword evidence="16" id="KW-0175">Coiled coil</keyword>
<accession>K9ZZY5</accession>
<keyword evidence="12" id="KW-0456">Lyase</keyword>
<feature type="domain" description="3-hydroxyacyl-CoA dehydrogenase C-terminal" evidence="17">
    <location>
        <begin position="604"/>
        <end position="690"/>
    </location>
</feature>
<dbReference type="PANTHER" id="PTHR23309">
    <property type="entry name" value="3-HYDROXYACYL-COA DEHYROGENASE"/>
    <property type="match status" value="1"/>
</dbReference>
<feature type="coiled-coil region" evidence="16">
    <location>
        <begin position="320"/>
        <end position="358"/>
    </location>
</feature>
<dbReference type="KEGG" id="dpd:Deipe_1204"/>
<dbReference type="EMBL" id="CP003382">
    <property type="protein sequence ID" value="AFZ66759.1"/>
    <property type="molecule type" value="Genomic_DNA"/>
</dbReference>
<keyword evidence="5" id="KW-0276">Fatty acid metabolism</keyword>
<dbReference type="InterPro" id="IPR006176">
    <property type="entry name" value="3-OHacyl-CoA_DH_NAD-bd"/>
</dbReference>
<dbReference type="SUPFAM" id="SSF51735">
    <property type="entry name" value="NAD(P)-binding Rossmann-fold domains"/>
    <property type="match status" value="1"/>
</dbReference>
<evidence type="ECO:0000256" key="5">
    <source>
        <dbReference type="ARBA" id="ARBA00022832"/>
    </source>
</evidence>
<comment type="subunit">
    <text evidence="4">Monomer.</text>
</comment>
<dbReference type="Gene3D" id="3.40.50.720">
    <property type="entry name" value="NAD(P)-binding Rossmann-like Domain"/>
    <property type="match status" value="1"/>
</dbReference>